<dbReference type="CDD" id="cd16345">
    <property type="entry name" value="LMWP_ArsC"/>
    <property type="match status" value="1"/>
</dbReference>
<accession>A0A450X1Q7</accession>
<name>A0A450X1Q7_9GAMM</name>
<evidence type="ECO:0000256" key="1">
    <source>
        <dbReference type="ARBA" id="ARBA00022849"/>
    </source>
</evidence>
<dbReference type="SMART" id="SM00226">
    <property type="entry name" value="LMWPc"/>
    <property type="match status" value="1"/>
</dbReference>
<dbReference type="PANTHER" id="PTHR43428:SF1">
    <property type="entry name" value="ARSENATE REDUCTASE"/>
    <property type="match status" value="1"/>
</dbReference>
<dbReference type="InterPro" id="IPR023485">
    <property type="entry name" value="Ptyr_pPase"/>
</dbReference>
<dbReference type="SUPFAM" id="SSF52788">
    <property type="entry name" value="Phosphotyrosine protein phosphatases I"/>
    <property type="match status" value="1"/>
</dbReference>
<evidence type="ECO:0000313" key="3">
    <source>
        <dbReference type="EMBL" id="VFK23226.1"/>
    </source>
</evidence>
<dbReference type="EMBL" id="CAADFO010000004">
    <property type="protein sequence ID" value="VFK23226.1"/>
    <property type="molecule type" value="Genomic_DNA"/>
</dbReference>
<proteinExistence type="predicted"/>
<sequence length="164" mass="18023">MNSHPYHVLFLCTGNSARSILAESILRSQGGQRFASYSAGSHPTGRINPTALALLHSLQIDTTGLRSKSWDEFTEPGAPNIDFVITVCGNAAQETCPVWNGQPIRAHWGVDDPAAVEGTKTEKMAAFCVAFQTLEKRIQAFIRLSIETLNQTNLEKRLREIGKI</sequence>
<gene>
    <name evidence="3" type="ORF">BECKMB1821G_GA0114241_100430</name>
</gene>
<dbReference type="Gene3D" id="3.40.50.2300">
    <property type="match status" value="1"/>
</dbReference>
<keyword evidence="1" id="KW-0059">Arsenical resistance</keyword>
<feature type="domain" description="Phosphotyrosine protein phosphatase I" evidence="2">
    <location>
        <begin position="6"/>
        <end position="144"/>
    </location>
</feature>
<dbReference type="GO" id="GO:0046685">
    <property type="term" value="P:response to arsenic-containing substance"/>
    <property type="evidence" value="ECO:0007669"/>
    <property type="project" value="UniProtKB-KW"/>
</dbReference>
<evidence type="ECO:0000259" key="2">
    <source>
        <dbReference type="SMART" id="SM00226"/>
    </source>
</evidence>
<protein>
    <submittedName>
        <fullName evidence="3">Arsenate reductase</fullName>
    </submittedName>
</protein>
<organism evidence="3">
    <name type="scientific">Candidatus Kentrum sp. MB</name>
    <dbReference type="NCBI Taxonomy" id="2138164"/>
    <lineage>
        <taxon>Bacteria</taxon>
        <taxon>Pseudomonadati</taxon>
        <taxon>Pseudomonadota</taxon>
        <taxon>Gammaproteobacteria</taxon>
        <taxon>Candidatus Kentrum</taxon>
    </lineage>
</organism>
<dbReference type="Pfam" id="PF01451">
    <property type="entry name" value="LMWPc"/>
    <property type="match status" value="1"/>
</dbReference>
<dbReference type="AlphaFoldDB" id="A0A450X1Q7"/>
<dbReference type="InterPro" id="IPR036196">
    <property type="entry name" value="Ptyr_pPase_sf"/>
</dbReference>
<reference evidence="3" key="1">
    <citation type="submission" date="2019-02" db="EMBL/GenBank/DDBJ databases">
        <authorList>
            <person name="Gruber-Vodicka R. H."/>
            <person name="Seah K. B. B."/>
        </authorList>
    </citation>
    <scope>NUCLEOTIDE SEQUENCE</scope>
    <source>
        <strain evidence="3">BECK_BZ197</strain>
    </source>
</reference>
<dbReference type="PANTHER" id="PTHR43428">
    <property type="entry name" value="ARSENATE REDUCTASE"/>
    <property type="match status" value="1"/>
</dbReference>